<dbReference type="AlphaFoldDB" id="A0A956NM54"/>
<protein>
    <submittedName>
        <fullName evidence="1">Uncharacterized protein</fullName>
    </submittedName>
</protein>
<reference evidence="1" key="1">
    <citation type="submission" date="2020-04" db="EMBL/GenBank/DDBJ databases">
        <authorList>
            <person name="Zhang T."/>
        </authorList>
    </citation>
    <scope>NUCLEOTIDE SEQUENCE</scope>
    <source>
        <strain evidence="1">HKST-UBA02</strain>
    </source>
</reference>
<dbReference type="Proteomes" id="UP000739538">
    <property type="component" value="Unassembled WGS sequence"/>
</dbReference>
<sequence length="91" mass="9990">MALSAAEGTFNAAAATFWAAWKTYLDTLSTGATVRVCFPSYSEDGTNFPEFDPAQGQDSFEFRNITNEYPHHVNGKILFWKVTNAAGDTTT</sequence>
<organism evidence="1 2">
    <name type="scientific">Eiseniibacteriota bacterium</name>
    <dbReference type="NCBI Taxonomy" id="2212470"/>
    <lineage>
        <taxon>Bacteria</taxon>
        <taxon>Candidatus Eiseniibacteriota</taxon>
    </lineage>
</organism>
<gene>
    <name evidence="1" type="ORF">KDA27_27715</name>
</gene>
<dbReference type="EMBL" id="JAGQHS010000411">
    <property type="protein sequence ID" value="MCA9759615.1"/>
    <property type="molecule type" value="Genomic_DNA"/>
</dbReference>
<proteinExistence type="predicted"/>
<comment type="caution">
    <text evidence="1">The sequence shown here is derived from an EMBL/GenBank/DDBJ whole genome shotgun (WGS) entry which is preliminary data.</text>
</comment>
<accession>A0A956NM54</accession>
<evidence type="ECO:0000313" key="1">
    <source>
        <dbReference type="EMBL" id="MCA9759615.1"/>
    </source>
</evidence>
<evidence type="ECO:0000313" key="2">
    <source>
        <dbReference type="Proteomes" id="UP000739538"/>
    </source>
</evidence>
<reference evidence="1" key="2">
    <citation type="journal article" date="2021" name="Microbiome">
        <title>Successional dynamics and alternative stable states in a saline activated sludge microbial community over 9 years.</title>
        <authorList>
            <person name="Wang Y."/>
            <person name="Ye J."/>
            <person name="Ju F."/>
            <person name="Liu L."/>
            <person name="Boyd J.A."/>
            <person name="Deng Y."/>
            <person name="Parks D.H."/>
            <person name="Jiang X."/>
            <person name="Yin X."/>
            <person name="Woodcroft B.J."/>
            <person name="Tyson G.W."/>
            <person name="Hugenholtz P."/>
            <person name="Polz M.F."/>
            <person name="Zhang T."/>
        </authorList>
    </citation>
    <scope>NUCLEOTIDE SEQUENCE</scope>
    <source>
        <strain evidence="1">HKST-UBA02</strain>
    </source>
</reference>
<name>A0A956NM54_UNCEI</name>